<dbReference type="PANTHER" id="PTHR48022:SF11">
    <property type="entry name" value="MONOSACCHARIDE TRANSPORTER (HXT8), PUTATIVE (AFU_ORTHOLOGUE AFUA_2G08120)-RELATED"/>
    <property type="match status" value="1"/>
</dbReference>
<comment type="caution">
    <text evidence="10">The sequence shown here is derived from an EMBL/GenBank/DDBJ whole genome shotgun (WGS) entry which is preliminary data.</text>
</comment>
<feature type="transmembrane region" description="Helical" evidence="8">
    <location>
        <begin position="89"/>
        <end position="107"/>
    </location>
</feature>
<dbReference type="InterPro" id="IPR003663">
    <property type="entry name" value="Sugar/inositol_transpt"/>
</dbReference>
<feature type="transmembrane region" description="Helical" evidence="8">
    <location>
        <begin position="433"/>
        <end position="452"/>
    </location>
</feature>
<feature type="transmembrane region" description="Helical" evidence="8">
    <location>
        <begin position="403"/>
        <end position="421"/>
    </location>
</feature>
<dbReference type="InterPro" id="IPR005828">
    <property type="entry name" value="MFS_sugar_transport-like"/>
</dbReference>
<comment type="similarity">
    <text evidence="2 7">Belongs to the major facilitator superfamily. Sugar transporter (TC 2.A.1.1) family.</text>
</comment>
<feature type="transmembrane region" description="Helical" evidence="8">
    <location>
        <begin position="56"/>
        <end position="77"/>
    </location>
</feature>
<dbReference type="NCBIfam" id="TIGR00879">
    <property type="entry name" value="SP"/>
    <property type="match status" value="1"/>
</dbReference>
<feature type="transmembrane region" description="Helical" evidence="8">
    <location>
        <begin position="333"/>
        <end position="352"/>
    </location>
</feature>
<sequence length="512" mass="55975">MAKVGKLTPYNILLTIYGAAAGFTYGFAWACLAASIGQPEFYVYLKLDPKSERTASLLGAVNGLFFTGGAFGSVTQGWVSDKIGRKRSLILASALALAGTAFIAGTAHVGMLIAFRFVQGWGMGIMVTLAPLYLAEISPPHRRGLVVGAFAFCLGLGTNVVNWVSLGTYYAKNKSVQWRLPLALACVAPIAMVIGAFFIPESPRWLIWKGQDESASHILKRLHKDSSDNTDTAAEAEFIQIKRQVEMDQQINVTYWELFRNASYRKRTLIVIISMFAYQSTGAFGIGNYKVLIYQNLGFSGGMPLLLNALYTLSGTLAIATASFFMDKTGRRILFLVGFPILAAALLAEALLSRTYVNSGDKAGNAACVFFLFFFIVTLDLTVDPVVFVYVSELWPTPLRSKGMAIAWFTYFVGAITYTAPTAVAFRNIGWKMYMVWVACNVVSFFLVLLYFPETANKTLEEVSEVFGDRVAVHIAQDGKHIKEDEEEAGVAQSTAVSVKEQLGTNIEVASV</sequence>
<dbReference type="PANTHER" id="PTHR48022">
    <property type="entry name" value="PLASTIDIC GLUCOSE TRANSPORTER 4"/>
    <property type="match status" value="1"/>
</dbReference>
<feature type="transmembrane region" description="Helical" evidence="8">
    <location>
        <begin position="306"/>
        <end position="326"/>
    </location>
</feature>
<dbReference type="GO" id="GO:0016020">
    <property type="term" value="C:membrane"/>
    <property type="evidence" value="ECO:0007669"/>
    <property type="project" value="UniProtKB-SubCell"/>
</dbReference>
<dbReference type="InterPro" id="IPR020846">
    <property type="entry name" value="MFS_dom"/>
</dbReference>
<dbReference type="PROSITE" id="PS50850">
    <property type="entry name" value="MFS"/>
    <property type="match status" value="1"/>
</dbReference>
<evidence type="ECO:0000256" key="6">
    <source>
        <dbReference type="ARBA" id="ARBA00023136"/>
    </source>
</evidence>
<feature type="transmembrane region" description="Helical" evidence="8">
    <location>
        <begin position="178"/>
        <end position="199"/>
    </location>
</feature>
<evidence type="ECO:0000256" key="1">
    <source>
        <dbReference type="ARBA" id="ARBA00004141"/>
    </source>
</evidence>
<dbReference type="InterPro" id="IPR050360">
    <property type="entry name" value="MFS_Sugar_Transporters"/>
</dbReference>
<dbReference type="OrthoDB" id="6612291at2759"/>
<feature type="transmembrane region" description="Helical" evidence="8">
    <location>
        <begin position="12"/>
        <end position="36"/>
    </location>
</feature>
<comment type="subcellular location">
    <subcellularLocation>
        <location evidence="1">Membrane</location>
        <topology evidence="1">Multi-pass membrane protein</topology>
    </subcellularLocation>
</comment>
<reference evidence="10 11" key="1">
    <citation type="submission" date="2016-03" db="EMBL/GenBank/DDBJ databases">
        <title>Draft genome sequence of the Fonsecaea monophora CBS 269.37.</title>
        <authorList>
            <person name="Bombassaro A."/>
            <person name="Vinicius W.A."/>
            <person name="De Hoog S."/>
            <person name="Sun J."/>
            <person name="Souza E.M."/>
            <person name="Raittz R.T."/>
            <person name="Costa F."/>
            <person name="Leao A.C."/>
            <person name="Tadra-Sfeir M.Z."/>
            <person name="Baura V."/>
            <person name="Balsanelli E."/>
            <person name="Pedrosa F.O."/>
            <person name="Moreno L.F."/>
            <person name="Steffens M.B."/>
            <person name="Xi L."/>
            <person name="Bocca A.L."/>
            <person name="Felipe M.S."/>
            <person name="Teixeira M."/>
            <person name="Telles Filho F.Q."/>
            <person name="Azevedo C.M."/>
            <person name="Gomes R."/>
            <person name="Vicente V.A."/>
        </authorList>
    </citation>
    <scope>NUCLEOTIDE SEQUENCE [LARGE SCALE GENOMIC DNA]</scope>
    <source>
        <strain evidence="10 11">CBS 269.37</strain>
    </source>
</reference>
<keyword evidence="3 7" id="KW-0813">Transport</keyword>
<dbReference type="GeneID" id="34597220"/>
<proteinExistence type="inferred from homology"/>
<dbReference type="AlphaFoldDB" id="A0A177FJD3"/>
<dbReference type="SUPFAM" id="SSF103473">
    <property type="entry name" value="MFS general substrate transporter"/>
    <property type="match status" value="1"/>
</dbReference>
<keyword evidence="11" id="KW-1185">Reference proteome</keyword>
<feature type="transmembrane region" description="Helical" evidence="8">
    <location>
        <begin position="268"/>
        <end position="286"/>
    </location>
</feature>
<evidence type="ECO:0000256" key="4">
    <source>
        <dbReference type="ARBA" id="ARBA00022692"/>
    </source>
</evidence>
<evidence type="ECO:0000256" key="5">
    <source>
        <dbReference type="ARBA" id="ARBA00022989"/>
    </source>
</evidence>
<evidence type="ECO:0000256" key="2">
    <source>
        <dbReference type="ARBA" id="ARBA00010992"/>
    </source>
</evidence>
<evidence type="ECO:0000256" key="3">
    <source>
        <dbReference type="ARBA" id="ARBA00022448"/>
    </source>
</evidence>
<protein>
    <recommendedName>
        <fullName evidence="9">Major facilitator superfamily (MFS) profile domain-containing protein</fullName>
    </recommendedName>
</protein>
<evidence type="ECO:0000256" key="8">
    <source>
        <dbReference type="SAM" id="Phobius"/>
    </source>
</evidence>
<dbReference type="Pfam" id="PF00083">
    <property type="entry name" value="Sugar_tr"/>
    <property type="match status" value="1"/>
</dbReference>
<feature type="transmembrane region" description="Helical" evidence="8">
    <location>
        <begin position="146"/>
        <end position="166"/>
    </location>
</feature>
<dbReference type="Gene3D" id="1.20.1250.20">
    <property type="entry name" value="MFS general substrate transporter like domains"/>
    <property type="match status" value="1"/>
</dbReference>
<dbReference type="InterPro" id="IPR036259">
    <property type="entry name" value="MFS_trans_sf"/>
</dbReference>
<dbReference type="FunFam" id="1.20.1250.20:FF:000134">
    <property type="entry name" value="MFS sugar transporter protein"/>
    <property type="match status" value="1"/>
</dbReference>
<dbReference type="PRINTS" id="PR00171">
    <property type="entry name" value="SUGRTRNSPORT"/>
</dbReference>
<dbReference type="EMBL" id="LVKK01000008">
    <property type="protein sequence ID" value="OAG43816.1"/>
    <property type="molecule type" value="Genomic_DNA"/>
</dbReference>
<feature type="transmembrane region" description="Helical" evidence="8">
    <location>
        <begin position="364"/>
        <end position="391"/>
    </location>
</feature>
<name>A0A177FJD3_9EURO</name>
<feature type="transmembrane region" description="Helical" evidence="8">
    <location>
        <begin position="113"/>
        <end position="134"/>
    </location>
</feature>
<keyword evidence="5 8" id="KW-1133">Transmembrane helix</keyword>
<dbReference type="Proteomes" id="UP000077002">
    <property type="component" value="Unassembled WGS sequence"/>
</dbReference>
<dbReference type="RefSeq" id="XP_022515768.1">
    <property type="nucleotide sequence ID" value="XM_022652024.1"/>
</dbReference>
<keyword evidence="4 8" id="KW-0812">Transmembrane</keyword>
<dbReference type="GO" id="GO:0005351">
    <property type="term" value="F:carbohydrate:proton symporter activity"/>
    <property type="evidence" value="ECO:0007669"/>
    <property type="project" value="TreeGrafter"/>
</dbReference>
<evidence type="ECO:0000256" key="7">
    <source>
        <dbReference type="RuleBase" id="RU003346"/>
    </source>
</evidence>
<keyword evidence="6 8" id="KW-0472">Membrane</keyword>
<gene>
    <name evidence="10" type="ORF">AYO21_02043</name>
</gene>
<evidence type="ECO:0000259" key="9">
    <source>
        <dbReference type="PROSITE" id="PS50850"/>
    </source>
</evidence>
<organism evidence="10 11">
    <name type="scientific">Fonsecaea monophora</name>
    <dbReference type="NCBI Taxonomy" id="254056"/>
    <lineage>
        <taxon>Eukaryota</taxon>
        <taxon>Fungi</taxon>
        <taxon>Dikarya</taxon>
        <taxon>Ascomycota</taxon>
        <taxon>Pezizomycotina</taxon>
        <taxon>Eurotiomycetes</taxon>
        <taxon>Chaetothyriomycetidae</taxon>
        <taxon>Chaetothyriales</taxon>
        <taxon>Herpotrichiellaceae</taxon>
        <taxon>Fonsecaea</taxon>
    </lineage>
</organism>
<evidence type="ECO:0000313" key="10">
    <source>
        <dbReference type="EMBL" id="OAG43816.1"/>
    </source>
</evidence>
<evidence type="ECO:0000313" key="11">
    <source>
        <dbReference type="Proteomes" id="UP000077002"/>
    </source>
</evidence>
<feature type="domain" description="Major facilitator superfamily (MFS) profile" evidence="9">
    <location>
        <begin position="14"/>
        <end position="456"/>
    </location>
</feature>
<accession>A0A177FJD3</accession>